<feature type="compositionally biased region" description="Basic and acidic residues" evidence="1">
    <location>
        <begin position="77"/>
        <end position="87"/>
    </location>
</feature>
<dbReference type="AlphaFoldDB" id="A0A5A7RBA7"/>
<reference evidence="3" key="1">
    <citation type="journal article" date="2019" name="Curr. Biol.">
        <title>Genome Sequence of Striga asiatica Provides Insight into the Evolution of Plant Parasitism.</title>
        <authorList>
            <person name="Yoshida S."/>
            <person name="Kim S."/>
            <person name="Wafula E.K."/>
            <person name="Tanskanen J."/>
            <person name="Kim Y.M."/>
            <person name="Honaas L."/>
            <person name="Yang Z."/>
            <person name="Spallek T."/>
            <person name="Conn C.E."/>
            <person name="Ichihashi Y."/>
            <person name="Cheong K."/>
            <person name="Cui S."/>
            <person name="Der J.P."/>
            <person name="Gundlach H."/>
            <person name="Jiao Y."/>
            <person name="Hori C."/>
            <person name="Ishida J.K."/>
            <person name="Kasahara H."/>
            <person name="Kiba T."/>
            <person name="Kim M.S."/>
            <person name="Koo N."/>
            <person name="Laohavisit A."/>
            <person name="Lee Y.H."/>
            <person name="Lumba S."/>
            <person name="McCourt P."/>
            <person name="Mortimer J.C."/>
            <person name="Mutuku J.M."/>
            <person name="Nomura T."/>
            <person name="Sasaki-Sekimoto Y."/>
            <person name="Seto Y."/>
            <person name="Wang Y."/>
            <person name="Wakatake T."/>
            <person name="Sakakibara H."/>
            <person name="Demura T."/>
            <person name="Yamaguchi S."/>
            <person name="Yoneyama K."/>
            <person name="Manabe R.I."/>
            <person name="Nelson D.C."/>
            <person name="Schulman A.H."/>
            <person name="Timko M.P."/>
            <person name="dePamphilis C.W."/>
            <person name="Choi D."/>
            <person name="Shirasu K."/>
        </authorList>
    </citation>
    <scope>NUCLEOTIDE SEQUENCE [LARGE SCALE GENOMIC DNA]</scope>
    <source>
        <strain evidence="3">cv. UVA1</strain>
    </source>
</reference>
<accession>A0A5A7RBA7</accession>
<evidence type="ECO:0000256" key="1">
    <source>
        <dbReference type="SAM" id="MobiDB-lite"/>
    </source>
</evidence>
<dbReference type="OrthoDB" id="737456at2759"/>
<keyword evidence="3" id="KW-1185">Reference proteome</keyword>
<organism evidence="2 3">
    <name type="scientific">Striga asiatica</name>
    <name type="common">Asiatic witchweed</name>
    <name type="synonym">Buchnera asiatica</name>
    <dbReference type="NCBI Taxonomy" id="4170"/>
    <lineage>
        <taxon>Eukaryota</taxon>
        <taxon>Viridiplantae</taxon>
        <taxon>Streptophyta</taxon>
        <taxon>Embryophyta</taxon>
        <taxon>Tracheophyta</taxon>
        <taxon>Spermatophyta</taxon>
        <taxon>Magnoliopsida</taxon>
        <taxon>eudicotyledons</taxon>
        <taxon>Gunneridae</taxon>
        <taxon>Pentapetalae</taxon>
        <taxon>asterids</taxon>
        <taxon>lamiids</taxon>
        <taxon>Lamiales</taxon>
        <taxon>Orobanchaceae</taxon>
        <taxon>Buchnereae</taxon>
        <taxon>Striga</taxon>
    </lineage>
</organism>
<sequence>MNKSAVFSSYEAAGYCSHDFDYQADFTQFLEEAKKSTFQKTPTTPQVSEKQLNPAKKNKKSWKTSLFFWLKIEKKDNKPGQNREKAFKPKNGHVSGPVHLTTGKNTASRARRPASGPLTSIFSPTKGADEYDRVPYVCLGQISEPPKLQSYGPVYLVT</sequence>
<evidence type="ECO:0000313" key="3">
    <source>
        <dbReference type="Proteomes" id="UP000325081"/>
    </source>
</evidence>
<keyword evidence="2" id="KW-0675">Receptor</keyword>
<feature type="region of interest" description="Disordered" evidence="1">
    <location>
        <begin position="77"/>
        <end position="123"/>
    </location>
</feature>
<dbReference type="PANTHER" id="PTHR35488:SF4">
    <property type="entry name" value="DUF4005 DOMAIN-CONTAINING PROTEIN"/>
    <property type="match status" value="1"/>
</dbReference>
<dbReference type="Proteomes" id="UP000325081">
    <property type="component" value="Unassembled WGS sequence"/>
</dbReference>
<proteinExistence type="predicted"/>
<gene>
    <name evidence="2" type="ORF">STAS_31164</name>
</gene>
<dbReference type="EMBL" id="BKCP01010626">
    <property type="protein sequence ID" value="GER53634.1"/>
    <property type="molecule type" value="Genomic_DNA"/>
</dbReference>
<dbReference type="PANTHER" id="PTHR35488">
    <property type="entry name" value="OS05G0358900 PROTEIN-RELATED"/>
    <property type="match status" value="1"/>
</dbReference>
<evidence type="ECO:0000313" key="2">
    <source>
        <dbReference type="EMBL" id="GER53634.1"/>
    </source>
</evidence>
<name>A0A5A7RBA7_STRAF</name>
<protein>
    <submittedName>
        <fullName evidence="2">Signal recognition particle receptor subunit alpha</fullName>
    </submittedName>
</protein>
<feature type="compositionally biased region" description="Polar residues" evidence="1">
    <location>
        <begin position="37"/>
        <end position="51"/>
    </location>
</feature>
<comment type="caution">
    <text evidence="2">The sequence shown here is derived from an EMBL/GenBank/DDBJ whole genome shotgun (WGS) entry which is preliminary data.</text>
</comment>
<feature type="region of interest" description="Disordered" evidence="1">
    <location>
        <begin position="37"/>
        <end position="61"/>
    </location>
</feature>